<dbReference type="InParanoid" id="A8XU87"/>
<dbReference type="Proteomes" id="UP000008549">
    <property type="component" value="Unassembled WGS sequence"/>
</dbReference>
<dbReference type="PANTHER" id="PTHR19845">
    <property type="entry name" value="KATANIN P80 SUBUNIT"/>
    <property type="match status" value="1"/>
</dbReference>
<reference evidence="2 3" key="1">
    <citation type="journal article" date="2003" name="PLoS Biol.">
        <title>The genome sequence of Caenorhabditis briggsae: a platform for comparative genomics.</title>
        <authorList>
            <person name="Stein L.D."/>
            <person name="Bao Z."/>
            <person name="Blasiar D."/>
            <person name="Blumenthal T."/>
            <person name="Brent M.R."/>
            <person name="Chen N."/>
            <person name="Chinwalla A."/>
            <person name="Clarke L."/>
            <person name="Clee C."/>
            <person name="Coghlan A."/>
            <person name="Coulson A."/>
            <person name="D'Eustachio P."/>
            <person name="Fitch D.H."/>
            <person name="Fulton L.A."/>
            <person name="Fulton R.E."/>
            <person name="Griffiths-Jones S."/>
            <person name="Harris T.W."/>
            <person name="Hillier L.W."/>
            <person name="Kamath R."/>
            <person name="Kuwabara P.E."/>
            <person name="Mardis E.R."/>
            <person name="Marra M.A."/>
            <person name="Miner T.L."/>
            <person name="Minx P."/>
            <person name="Mullikin J.C."/>
            <person name="Plumb R.W."/>
            <person name="Rogers J."/>
            <person name="Schein J.E."/>
            <person name="Sohrmann M."/>
            <person name="Spieth J."/>
            <person name="Stajich J.E."/>
            <person name="Wei C."/>
            <person name="Willey D."/>
            <person name="Wilson R.K."/>
            <person name="Durbin R."/>
            <person name="Waterston R.H."/>
        </authorList>
    </citation>
    <scope>NUCLEOTIDE SEQUENCE [LARGE SCALE GENOMIC DNA]</scope>
    <source>
        <strain evidence="2 3">AF16</strain>
    </source>
</reference>
<feature type="compositionally biased region" description="Polar residues" evidence="1">
    <location>
        <begin position="459"/>
        <end position="481"/>
    </location>
</feature>
<dbReference type="FunCoup" id="A8XU87">
    <property type="interactions" value="33"/>
</dbReference>
<name>A8XU87_CAEBR</name>
<dbReference type="eggNOG" id="KOG0267">
    <property type="taxonomic scope" value="Eukaryota"/>
</dbReference>
<dbReference type="KEGG" id="cbr:CBG_18869"/>
<organism evidence="2 3">
    <name type="scientific">Caenorhabditis briggsae</name>
    <dbReference type="NCBI Taxonomy" id="6238"/>
    <lineage>
        <taxon>Eukaryota</taxon>
        <taxon>Metazoa</taxon>
        <taxon>Ecdysozoa</taxon>
        <taxon>Nematoda</taxon>
        <taxon>Chromadorea</taxon>
        <taxon>Rhabditida</taxon>
        <taxon>Rhabditina</taxon>
        <taxon>Rhabditomorpha</taxon>
        <taxon>Rhabditoidea</taxon>
        <taxon>Rhabditidae</taxon>
        <taxon>Peloderinae</taxon>
        <taxon>Caenorhabditis</taxon>
    </lineage>
</organism>
<dbReference type="EMBL" id="HE601380">
    <property type="protein sequence ID" value="CAP36212.2"/>
    <property type="molecule type" value="Genomic_DNA"/>
</dbReference>
<feature type="compositionally biased region" description="Polar residues" evidence="1">
    <location>
        <begin position="406"/>
        <end position="428"/>
    </location>
</feature>
<dbReference type="OMA" id="NTERLEM"/>
<dbReference type="WormBase" id="CBG18869">
    <property type="protein sequence ID" value="CBP38097"/>
    <property type="gene ID" value="WBGene00038182"/>
</dbReference>
<keyword evidence="3" id="KW-1185">Reference proteome</keyword>
<feature type="compositionally biased region" description="Polar residues" evidence="1">
    <location>
        <begin position="438"/>
        <end position="447"/>
    </location>
</feature>
<evidence type="ECO:0000256" key="1">
    <source>
        <dbReference type="SAM" id="MobiDB-lite"/>
    </source>
</evidence>
<dbReference type="Gene3D" id="2.130.10.10">
    <property type="entry name" value="YVTN repeat-like/Quinoprotein amine dehydrogenase"/>
    <property type="match status" value="1"/>
</dbReference>
<dbReference type="AlphaFoldDB" id="A8XU87"/>
<feature type="compositionally biased region" description="Polar residues" evidence="1">
    <location>
        <begin position="538"/>
        <end position="549"/>
    </location>
</feature>
<evidence type="ECO:0000313" key="3">
    <source>
        <dbReference type="Proteomes" id="UP000008549"/>
    </source>
</evidence>
<dbReference type="SUPFAM" id="SSF50978">
    <property type="entry name" value="WD40 repeat-like"/>
    <property type="match status" value="1"/>
</dbReference>
<dbReference type="RefSeq" id="XP_045096597.1">
    <property type="nucleotide sequence ID" value="XM_045241401.1"/>
</dbReference>
<dbReference type="STRING" id="6238.A8XU87"/>
<feature type="compositionally biased region" description="Low complexity" evidence="1">
    <location>
        <begin position="354"/>
        <end position="405"/>
    </location>
</feature>
<feature type="compositionally biased region" description="Low complexity" evidence="1">
    <location>
        <begin position="515"/>
        <end position="534"/>
    </location>
</feature>
<feature type="compositionally biased region" description="Low complexity" evidence="1">
    <location>
        <begin position="563"/>
        <end position="573"/>
    </location>
</feature>
<dbReference type="InterPro" id="IPR036322">
    <property type="entry name" value="WD40_repeat_dom_sf"/>
</dbReference>
<dbReference type="GO" id="GO:0008352">
    <property type="term" value="C:katanin complex"/>
    <property type="evidence" value="ECO:0000318"/>
    <property type="project" value="GO_Central"/>
</dbReference>
<evidence type="ECO:0000313" key="4">
    <source>
        <dbReference type="WormBase" id="CBG18869"/>
    </source>
</evidence>
<gene>
    <name evidence="2 4" type="ORF">CBG18869</name>
    <name evidence="2" type="ORF">CBG_18869</name>
</gene>
<dbReference type="Pfam" id="PF00400">
    <property type="entry name" value="WD40"/>
    <property type="match status" value="2"/>
</dbReference>
<evidence type="ECO:0000313" key="2">
    <source>
        <dbReference type="EMBL" id="CAP36212.2"/>
    </source>
</evidence>
<dbReference type="PANTHER" id="PTHR19845:SF0">
    <property type="entry name" value="KATANIN P80 WD40 REPEAT-CONTAINING SUBUNIT B1"/>
    <property type="match status" value="1"/>
</dbReference>
<sequence length="744" mass="81334">MRQMISALPHSTVHSAVLSRRHKSVICAGPYEVLPLEACFEPLPSTSTLCEFPIECLELATDERTIGVATNSILKVADIMTGREVRNLTGHTLPITSVAASKFSPYCWYTGSSDCSWTQWDTRMHQSKIFGSRSSGVIRSLALSPGDHYVAVGTDETIQIFDARQREYIKTFNCSGHSLELHPSDVLLSAVGHDRIVRFFCLESFELISQSDPFLDDIQASAFDSMFEIAHVMIAATNDSINLLTWEPCCDVLTTVPLKNVEKVVNVNANGLDLDFICIGENTERLEMRSYAIEELLSYSPSHELCGSIYEEDEDVDPVDLSPIEESKPLPELTQLSELPPRSPLMSSEETETSESPVNSSNGSSHSSPASPAKPAPIKQRSTSQKFPKSSTSSKSTTSSVSAKTLNTKTSTSRSITPVSTKPPTTNRPAYGTAKSVIVSSRPSLSGYNRGGVVGGANPSPSMSDLRTTKSIAGSTTSLLSERQPKKRSTSSRRNQEPITITYLGRPRTPSEGDVANSVTSSSSRNRRPSPSVAKKTSPPSIYAITSSPAKRAGSVPVKKQNSTSSVTSTSSISKGIWGGCIEAIHEIGVVAKRENRNIRRLKLLTSRRQSTTDVPPEVSADEQLVLTATRLLSRRNDWSLNTCHAYLPVIIDNLSSVDATNRCIALEGLGAIAETLTERLIRFSGVNSHKIGVDIVAEERAEKAKICVQHLREVVKKRDWLYKQLDEDSIMKLDIIMEQLKKL</sequence>
<reference evidence="2 3" key="2">
    <citation type="journal article" date="2011" name="PLoS Genet.">
        <title>Caenorhabditis briggsae recombinant inbred line genotypes reveal inter-strain incompatibility and the evolution of recombination.</title>
        <authorList>
            <person name="Ross J.A."/>
            <person name="Koboldt D.C."/>
            <person name="Staisch J.E."/>
            <person name="Chamberlin H.M."/>
            <person name="Gupta B.P."/>
            <person name="Miller R.D."/>
            <person name="Baird S.E."/>
            <person name="Haag E.S."/>
        </authorList>
    </citation>
    <scope>NUCLEOTIDE SEQUENCE [LARGE SCALE GENOMIC DNA]</scope>
    <source>
        <strain evidence="2 3">AF16</strain>
    </source>
</reference>
<protein>
    <submittedName>
        <fullName evidence="2">Protein CBG18869</fullName>
    </submittedName>
</protein>
<dbReference type="HOGENOM" id="CLU_023322_0_0_1"/>
<proteinExistence type="predicted"/>
<accession>A8XU87</accession>
<dbReference type="GeneID" id="8588454"/>
<dbReference type="SMART" id="SM00320">
    <property type="entry name" value="WD40"/>
    <property type="match status" value="3"/>
</dbReference>
<dbReference type="InterPro" id="IPR001680">
    <property type="entry name" value="WD40_rpt"/>
</dbReference>
<dbReference type="GO" id="GO:0007019">
    <property type="term" value="P:microtubule depolymerization"/>
    <property type="evidence" value="ECO:0000318"/>
    <property type="project" value="GO_Central"/>
</dbReference>
<dbReference type="CTD" id="8588454"/>
<dbReference type="InterPro" id="IPR015943">
    <property type="entry name" value="WD40/YVTN_repeat-like_dom_sf"/>
</dbReference>
<feature type="region of interest" description="Disordered" evidence="1">
    <location>
        <begin position="319"/>
        <end position="573"/>
    </location>
</feature>